<dbReference type="AlphaFoldDB" id="A0A0R1MUY3"/>
<dbReference type="EMBL" id="AZEC01000010">
    <property type="protein sequence ID" value="KRL11942.1"/>
    <property type="molecule type" value="Genomic_DNA"/>
</dbReference>
<keyword evidence="2" id="KW-0472">Membrane</keyword>
<evidence type="ECO:0008006" key="5">
    <source>
        <dbReference type="Google" id="ProtNLM"/>
    </source>
</evidence>
<feature type="region of interest" description="Disordered" evidence="1">
    <location>
        <begin position="45"/>
        <end position="107"/>
    </location>
</feature>
<dbReference type="PATRIC" id="fig|1423792.3.peg.560"/>
<keyword evidence="4" id="KW-1185">Reference proteome</keyword>
<gene>
    <name evidence="3" type="ORF">FD09_GL000550</name>
</gene>
<reference evidence="3 4" key="1">
    <citation type="journal article" date="2015" name="Genome Announc.">
        <title>Expanding the biotechnology potential of lactobacilli through comparative genomics of 213 strains and associated genera.</title>
        <authorList>
            <person name="Sun Z."/>
            <person name="Harris H.M."/>
            <person name="McCann A."/>
            <person name="Guo C."/>
            <person name="Argimon S."/>
            <person name="Zhang W."/>
            <person name="Yang X."/>
            <person name="Jeffery I.B."/>
            <person name="Cooney J.C."/>
            <person name="Kagawa T.F."/>
            <person name="Liu W."/>
            <person name="Song Y."/>
            <person name="Salvetti E."/>
            <person name="Wrobel A."/>
            <person name="Rasinkangas P."/>
            <person name="Parkhill J."/>
            <person name="Rea M.C."/>
            <person name="O'Sullivan O."/>
            <person name="Ritari J."/>
            <person name="Douillard F.P."/>
            <person name="Paul Ross R."/>
            <person name="Yang R."/>
            <person name="Briner A.E."/>
            <person name="Felis G.E."/>
            <person name="de Vos W.M."/>
            <person name="Barrangou R."/>
            <person name="Klaenhammer T.R."/>
            <person name="Caufield P.W."/>
            <person name="Cui Y."/>
            <person name="Zhang H."/>
            <person name="O'Toole P.W."/>
        </authorList>
    </citation>
    <scope>NUCLEOTIDE SEQUENCE [LARGE SCALE GENOMIC DNA]</scope>
    <source>
        <strain evidence="3 4">DSM 12744</strain>
    </source>
</reference>
<evidence type="ECO:0000313" key="4">
    <source>
        <dbReference type="Proteomes" id="UP000051330"/>
    </source>
</evidence>
<comment type="caution">
    <text evidence="3">The sequence shown here is derived from an EMBL/GenBank/DDBJ whole genome shotgun (WGS) entry which is preliminary data.</text>
</comment>
<feature type="compositionally biased region" description="Polar residues" evidence="1">
    <location>
        <begin position="91"/>
        <end position="107"/>
    </location>
</feature>
<accession>A0A0R1MUY3</accession>
<organism evidence="3 4">
    <name type="scientific">Schleiferilactobacillus perolens DSM 12744</name>
    <dbReference type="NCBI Taxonomy" id="1423792"/>
    <lineage>
        <taxon>Bacteria</taxon>
        <taxon>Bacillati</taxon>
        <taxon>Bacillota</taxon>
        <taxon>Bacilli</taxon>
        <taxon>Lactobacillales</taxon>
        <taxon>Lactobacillaceae</taxon>
        <taxon>Schleiferilactobacillus</taxon>
    </lineage>
</organism>
<feature type="transmembrane region" description="Helical" evidence="2">
    <location>
        <begin position="128"/>
        <end position="148"/>
    </location>
</feature>
<sequence>MLMRRQSSNQRPYWKKILFFAALFLFLVGTVIGISRASALAASDADSGSEVKTAQPVASSRSGVTGKNPKTSDAQVKIMSNDNGKPGEEGGQSNDNQGKGEAGTTQPMVNVGNYNAKFPQTNEVPDPYHFQIIGGVGLVVLAAIGYTVSIKRRTES</sequence>
<dbReference type="Proteomes" id="UP000051330">
    <property type="component" value="Unassembled WGS sequence"/>
</dbReference>
<proteinExistence type="predicted"/>
<protein>
    <recommendedName>
        <fullName evidence="5">Gram-positive cocci surface proteins LPxTG domain-containing protein</fullName>
    </recommendedName>
</protein>
<keyword evidence="2" id="KW-1133">Transmembrane helix</keyword>
<dbReference type="STRING" id="1423792.FD09_GL000550"/>
<feature type="compositionally biased region" description="Polar residues" evidence="1">
    <location>
        <begin position="50"/>
        <end position="83"/>
    </location>
</feature>
<evidence type="ECO:0000256" key="2">
    <source>
        <dbReference type="SAM" id="Phobius"/>
    </source>
</evidence>
<name>A0A0R1MUY3_9LACO</name>
<evidence type="ECO:0000313" key="3">
    <source>
        <dbReference type="EMBL" id="KRL11942.1"/>
    </source>
</evidence>
<evidence type="ECO:0000256" key="1">
    <source>
        <dbReference type="SAM" id="MobiDB-lite"/>
    </source>
</evidence>
<keyword evidence="2" id="KW-0812">Transmembrane</keyword>